<dbReference type="EMBL" id="JAPDNS010000002">
    <property type="protein sequence ID" value="MCW3485815.1"/>
    <property type="molecule type" value="Genomic_DNA"/>
</dbReference>
<feature type="domain" description="DUF6734" evidence="1">
    <location>
        <begin position="1"/>
        <end position="307"/>
    </location>
</feature>
<keyword evidence="3" id="KW-1185">Reference proteome</keyword>
<reference evidence="2 3" key="1">
    <citation type="submission" date="2022-10" db="EMBL/GenBank/DDBJ databases">
        <title>Chitinophaga nivalis PC15 sp. nov., isolated from Pyeongchang county, South Korea.</title>
        <authorList>
            <person name="Trinh H.N."/>
        </authorList>
    </citation>
    <scope>NUCLEOTIDE SEQUENCE [LARGE SCALE GENOMIC DNA]</scope>
    <source>
        <strain evidence="2 3">PC14</strain>
    </source>
</reference>
<name>A0ABT3IPT9_9BACT</name>
<gene>
    <name evidence="2" type="ORF">OL497_18055</name>
</gene>
<dbReference type="Pfam" id="PF20508">
    <property type="entry name" value="DUF6734"/>
    <property type="match status" value="1"/>
</dbReference>
<proteinExistence type="predicted"/>
<organism evidence="2 3">
    <name type="scientific">Chitinophaga nivalis</name>
    <dbReference type="NCBI Taxonomy" id="2991709"/>
    <lineage>
        <taxon>Bacteria</taxon>
        <taxon>Pseudomonadati</taxon>
        <taxon>Bacteroidota</taxon>
        <taxon>Chitinophagia</taxon>
        <taxon>Chitinophagales</taxon>
        <taxon>Chitinophagaceae</taxon>
        <taxon>Chitinophaga</taxon>
    </lineage>
</organism>
<sequence>MKIVQTLWSKPGLNANWLDTRFHYLSWALSCLQLRKYYDNVELYTDELGKYLLIDCFKLPYTKVHITLEEVPYPTYLWAVPKILTYSLQTGPFLHIDGDAFLFKKIPEDFVYAHDFIFQNEEIDSSQKDGFYFKMFTDLFTIKPQEALPEWIRAIDMKEIRAFNAGILGGSNMAFFKEYTAAAFAFLAEEKTTIEQFKQPQFATHMSEQVLPAYMKKDPRFKSAVLFEPDHLPGFYIPAAETIFDEAHFPQTPLSYDYTRLDEFGISPYGRKYIHLTGTKKRSLLVCKQIAKRLLNDYPEYYQRIIDFFDHTKTPVIPHPPAYLSKRGDIKNNSSSFAEKRSQLKPENIFRRTVKVCEFFNNEKAPAFPDATSLQHWVQVQTALVSEPTHQLKIKDIFTYESLRYEFSAHLTNQQLEEIEERCKYSNDLIHDPLQVSDDQLILRTHPYSKVIHSRWNWWDGYIYLERDIEEEAINMLIYPDKTTYSIAELRISDNNVKLLQFFADGNTMFKAFKAMLPFMNLHKNHEELQLEFFKDVVYLMSNGVLFADLPDLSRPILQPIMAEVSGSPEPV</sequence>
<dbReference type="RefSeq" id="WP_264732627.1">
    <property type="nucleotide sequence ID" value="NZ_JAPDNR010000001.1"/>
</dbReference>
<evidence type="ECO:0000259" key="1">
    <source>
        <dbReference type="Pfam" id="PF20508"/>
    </source>
</evidence>
<evidence type="ECO:0000313" key="2">
    <source>
        <dbReference type="EMBL" id="MCW3485815.1"/>
    </source>
</evidence>
<protein>
    <recommendedName>
        <fullName evidence="1">DUF6734 domain-containing protein</fullName>
    </recommendedName>
</protein>
<dbReference type="InterPro" id="IPR046621">
    <property type="entry name" value="DUF6734"/>
</dbReference>
<evidence type="ECO:0000313" key="3">
    <source>
        <dbReference type="Proteomes" id="UP001207742"/>
    </source>
</evidence>
<comment type="caution">
    <text evidence="2">The sequence shown here is derived from an EMBL/GenBank/DDBJ whole genome shotgun (WGS) entry which is preliminary data.</text>
</comment>
<dbReference type="Proteomes" id="UP001207742">
    <property type="component" value="Unassembled WGS sequence"/>
</dbReference>
<accession>A0ABT3IPT9</accession>